<sequence length="439" mass="47385">MTSRVGIERTTRTSGDAVTWLSVYVLLLFFIPSKLVIGALGSAGAPSMIFGLVSLVLWFLFRLWSLLRFDHPRRRAPAHREPIRTALWVFLFCIGVTYALAMSRPISPDEISPADVALLAAASWTGTLLFAHDGIPSRDRLETFLWRLAVCGALLAGLGIVQVLTGQAWVDRISIPGLTVTEVPTLFTRGSFPRPSGTAVHPIEYGVLVSMLLPLALYVAFNQVERGRIRWFPALALAAVIPLTSSRSAYIGAVIGLAIVMLGWPKMRRRVIALLAVAGVAAMSVVTPNLLNSIVNLFVGAPEDPSVGSRTGSFDVAFQFIAELPLFGRGLGTFLPKYRIFDNQYLVLLVTIGIIGTVVFVALGVVAAITMLRLRRASSDDRTRDLALTLVASVSVGFVSLSFFDAFAFPMTMGALFLLLGVCGALHRLERDGGTLGIG</sequence>
<protein>
    <submittedName>
        <fullName evidence="7">O-Antigen ligase</fullName>
    </submittedName>
</protein>
<feature type="transmembrane region" description="Helical" evidence="5">
    <location>
        <begin position="47"/>
        <end position="64"/>
    </location>
</feature>
<dbReference type="PANTHER" id="PTHR37422:SF23">
    <property type="entry name" value="TEICHURONIC ACID BIOSYNTHESIS PROTEIN TUAE"/>
    <property type="match status" value="1"/>
</dbReference>
<reference evidence="8" key="1">
    <citation type="submission" date="2016-11" db="EMBL/GenBank/DDBJ databases">
        <authorList>
            <person name="Varghese N."/>
            <person name="Submissions S."/>
        </authorList>
    </citation>
    <scope>NUCLEOTIDE SEQUENCE [LARGE SCALE GENOMIC DNA]</scope>
    <source>
        <strain evidence="8">DSM 8595</strain>
    </source>
</reference>
<dbReference type="EMBL" id="FSRJ01000002">
    <property type="protein sequence ID" value="SIN90839.1"/>
    <property type="molecule type" value="Genomic_DNA"/>
</dbReference>
<comment type="subcellular location">
    <subcellularLocation>
        <location evidence="1">Membrane</location>
        <topology evidence="1">Multi-pass membrane protein</topology>
    </subcellularLocation>
</comment>
<keyword evidence="3 5" id="KW-1133">Transmembrane helix</keyword>
<dbReference type="InterPro" id="IPR051533">
    <property type="entry name" value="WaaL-like"/>
</dbReference>
<feature type="transmembrane region" description="Helical" evidence="5">
    <location>
        <begin position="271"/>
        <end position="291"/>
    </location>
</feature>
<name>A0A1N6F6H2_9MICO</name>
<evidence type="ECO:0000256" key="1">
    <source>
        <dbReference type="ARBA" id="ARBA00004141"/>
    </source>
</evidence>
<evidence type="ECO:0000256" key="4">
    <source>
        <dbReference type="ARBA" id="ARBA00023136"/>
    </source>
</evidence>
<evidence type="ECO:0000256" key="5">
    <source>
        <dbReference type="SAM" id="Phobius"/>
    </source>
</evidence>
<dbReference type="GO" id="GO:0016874">
    <property type="term" value="F:ligase activity"/>
    <property type="evidence" value="ECO:0007669"/>
    <property type="project" value="UniProtKB-KW"/>
</dbReference>
<keyword evidence="8" id="KW-1185">Reference proteome</keyword>
<gene>
    <name evidence="7" type="ORF">SAMN05443544_1786</name>
</gene>
<feature type="transmembrane region" description="Helical" evidence="5">
    <location>
        <begin position="21"/>
        <end position="41"/>
    </location>
</feature>
<organism evidence="7 8">
    <name type="scientific">Agromyces cerinus subsp. cerinus</name>
    <dbReference type="NCBI Taxonomy" id="232089"/>
    <lineage>
        <taxon>Bacteria</taxon>
        <taxon>Bacillati</taxon>
        <taxon>Actinomycetota</taxon>
        <taxon>Actinomycetes</taxon>
        <taxon>Micrococcales</taxon>
        <taxon>Microbacteriaceae</taxon>
        <taxon>Agromyces</taxon>
    </lineage>
</organism>
<evidence type="ECO:0000256" key="2">
    <source>
        <dbReference type="ARBA" id="ARBA00022692"/>
    </source>
</evidence>
<feature type="transmembrane region" description="Helical" evidence="5">
    <location>
        <begin position="144"/>
        <end position="164"/>
    </location>
</feature>
<keyword evidence="2 5" id="KW-0812">Transmembrane</keyword>
<dbReference type="Proteomes" id="UP000184699">
    <property type="component" value="Unassembled WGS sequence"/>
</dbReference>
<dbReference type="OrthoDB" id="5243524at2"/>
<evidence type="ECO:0000256" key="3">
    <source>
        <dbReference type="ARBA" id="ARBA00022989"/>
    </source>
</evidence>
<dbReference type="Pfam" id="PF04932">
    <property type="entry name" value="Wzy_C"/>
    <property type="match status" value="1"/>
</dbReference>
<accession>A0A1N6F6H2</accession>
<evidence type="ECO:0000313" key="7">
    <source>
        <dbReference type="EMBL" id="SIN90839.1"/>
    </source>
</evidence>
<dbReference type="STRING" id="232089.SAMN05443544_1786"/>
<dbReference type="RefSeq" id="WP_084183842.1">
    <property type="nucleotide sequence ID" value="NZ_FSRJ01000002.1"/>
</dbReference>
<feature type="domain" description="O-antigen ligase-related" evidence="6">
    <location>
        <begin position="234"/>
        <end position="361"/>
    </location>
</feature>
<feature type="transmembrane region" description="Helical" evidence="5">
    <location>
        <begin position="249"/>
        <end position="264"/>
    </location>
</feature>
<keyword evidence="7" id="KW-0436">Ligase</keyword>
<evidence type="ECO:0000259" key="6">
    <source>
        <dbReference type="Pfam" id="PF04932"/>
    </source>
</evidence>
<dbReference type="PANTHER" id="PTHR37422">
    <property type="entry name" value="TEICHURONIC ACID BIOSYNTHESIS PROTEIN TUAE"/>
    <property type="match status" value="1"/>
</dbReference>
<feature type="transmembrane region" description="Helical" evidence="5">
    <location>
        <begin position="85"/>
        <end position="102"/>
    </location>
</feature>
<dbReference type="AlphaFoldDB" id="A0A1N6F6H2"/>
<dbReference type="InterPro" id="IPR007016">
    <property type="entry name" value="O-antigen_ligase-rel_domated"/>
</dbReference>
<proteinExistence type="predicted"/>
<evidence type="ECO:0000313" key="8">
    <source>
        <dbReference type="Proteomes" id="UP000184699"/>
    </source>
</evidence>
<feature type="transmembrane region" description="Helical" evidence="5">
    <location>
        <begin position="345"/>
        <end position="374"/>
    </location>
</feature>
<feature type="transmembrane region" description="Helical" evidence="5">
    <location>
        <begin position="114"/>
        <end position="132"/>
    </location>
</feature>
<dbReference type="GO" id="GO:0016020">
    <property type="term" value="C:membrane"/>
    <property type="evidence" value="ECO:0007669"/>
    <property type="project" value="UniProtKB-SubCell"/>
</dbReference>
<feature type="transmembrane region" description="Helical" evidence="5">
    <location>
        <begin position="386"/>
        <end position="404"/>
    </location>
</feature>
<feature type="transmembrane region" description="Helical" evidence="5">
    <location>
        <begin position="228"/>
        <end position="243"/>
    </location>
</feature>
<keyword evidence="4 5" id="KW-0472">Membrane</keyword>
<feature type="transmembrane region" description="Helical" evidence="5">
    <location>
        <begin position="203"/>
        <end position="221"/>
    </location>
</feature>